<dbReference type="EMBL" id="JAFLND010000001">
    <property type="protein sequence ID" value="MBO0329609.1"/>
    <property type="molecule type" value="Genomic_DNA"/>
</dbReference>
<dbReference type="SUPFAM" id="SSF48295">
    <property type="entry name" value="TrpR-like"/>
    <property type="match status" value="1"/>
</dbReference>
<dbReference type="Gene3D" id="3.30.300.180">
    <property type="match status" value="1"/>
</dbReference>
<dbReference type="InterPro" id="IPR018312">
    <property type="entry name" value="Chromosome_initiator_DnaA_CS"/>
</dbReference>
<dbReference type="InterPro" id="IPR024633">
    <property type="entry name" value="DnaA_N_dom"/>
</dbReference>
<dbReference type="Pfam" id="PF00308">
    <property type="entry name" value="Bac_DnaA"/>
    <property type="match status" value="1"/>
</dbReference>
<evidence type="ECO:0000256" key="3">
    <source>
        <dbReference type="ARBA" id="ARBA00022705"/>
    </source>
</evidence>
<dbReference type="InterPro" id="IPR003593">
    <property type="entry name" value="AAA+_ATPase"/>
</dbReference>
<comment type="caution">
    <text evidence="14">The sequence shown here is derived from an EMBL/GenBank/DDBJ whole genome shotgun (WGS) entry which is preliminary data.</text>
</comment>
<evidence type="ECO:0000256" key="5">
    <source>
        <dbReference type="ARBA" id="ARBA00022840"/>
    </source>
</evidence>
<dbReference type="CDD" id="cd00009">
    <property type="entry name" value="AAA"/>
    <property type="match status" value="1"/>
</dbReference>
<dbReference type="InterPro" id="IPR001957">
    <property type="entry name" value="Chromosome_initiator_DnaA"/>
</dbReference>
<dbReference type="InterPro" id="IPR013159">
    <property type="entry name" value="DnaA_C"/>
</dbReference>
<evidence type="ECO:0000256" key="1">
    <source>
        <dbReference type="ARBA" id="ARBA00006583"/>
    </source>
</evidence>
<dbReference type="RefSeq" id="WP_207070078.1">
    <property type="nucleotide sequence ID" value="NZ_JAFLND010000001.1"/>
</dbReference>
<dbReference type="Gene3D" id="1.10.1750.10">
    <property type="match status" value="1"/>
</dbReference>
<keyword evidence="2 8" id="KW-0963">Cytoplasm</keyword>
<dbReference type="SMART" id="SM00382">
    <property type="entry name" value="AAA"/>
    <property type="match status" value="1"/>
</dbReference>
<evidence type="ECO:0000256" key="9">
    <source>
        <dbReference type="NCBIfam" id="TIGR00362"/>
    </source>
</evidence>
<evidence type="ECO:0000259" key="13">
    <source>
        <dbReference type="SMART" id="SM00760"/>
    </source>
</evidence>
<evidence type="ECO:0000256" key="7">
    <source>
        <dbReference type="ARBA" id="ARBA00023125"/>
    </source>
</evidence>
<comment type="subunit">
    <text evidence="8">Oligomerizes as a right-handed, spiral filament on DNA at oriC.</text>
</comment>
<feature type="binding site" evidence="8">
    <location>
        <position position="187"/>
    </location>
    <ligand>
        <name>ATP</name>
        <dbReference type="ChEBI" id="CHEBI:30616"/>
    </ligand>
</feature>
<keyword evidence="15" id="KW-1185">Reference proteome</keyword>
<keyword evidence="7 8" id="KW-0238">DNA-binding</keyword>
<dbReference type="PANTHER" id="PTHR30050">
    <property type="entry name" value="CHROMOSOMAL REPLICATION INITIATOR PROTEIN DNAA"/>
    <property type="match status" value="1"/>
</dbReference>
<organism evidence="14 15">
    <name type="scientific">[Muricauda] lutisoli</name>
    <dbReference type="NCBI Taxonomy" id="2816035"/>
    <lineage>
        <taxon>Bacteria</taxon>
        <taxon>Pseudomonadati</taxon>
        <taxon>Bacteroidota</taxon>
        <taxon>Flavobacteriia</taxon>
        <taxon>Flavobacteriales</taxon>
        <taxon>Flavobacteriaceae</taxon>
        <taxon>Allomuricauda</taxon>
    </lineage>
</organism>
<dbReference type="SUPFAM" id="SSF52540">
    <property type="entry name" value="P-loop containing nucleoside triphosphate hydrolases"/>
    <property type="match status" value="1"/>
</dbReference>
<name>A0ABS3ETM6_9FLAO</name>
<comment type="caution">
    <text evidence="8">Lacks conserved residue(s) required for the propagation of feature annotation.</text>
</comment>
<evidence type="ECO:0000256" key="10">
    <source>
        <dbReference type="RuleBase" id="RU000577"/>
    </source>
</evidence>
<feature type="domain" description="AAA+ ATPase" evidence="12">
    <location>
        <begin position="172"/>
        <end position="302"/>
    </location>
</feature>
<keyword evidence="5 8" id="KW-0067">ATP-binding</keyword>
<gene>
    <name evidence="8 14" type="primary">dnaA</name>
    <name evidence="14" type="ORF">J0X13_03555</name>
</gene>
<dbReference type="PROSITE" id="PS01008">
    <property type="entry name" value="DNAA"/>
    <property type="match status" value="1"/>
</dbReference>
<keyword evidence="3 8" id="KW-0235">DNA replication</keyword>
<dbReference type="Gene3D" id="1.10.8.60">
    <property type="match status" value="1"/>
</dbReference>
<evidence type="ECO:0000256" key="4">
    <source>
        <dbReference type="ARBA" id="ARBA00022741"/>
    </source>
</evidence>
<comment type="similarity">
    <text evidence="1 8 11">Belongs to the DnaA family.</text>
</comment>
<feature type="binding site" evidence="8">
    <location>
        <position position="186"/>
    </location>
    <ligand>
        <name>ATP</name>
        <dbReference type="ChEBI" id="CHEBI:30616"/>
    </ligand>
</feature>
<keyword evidence="4 8" id="KW-0547">Nucleotide-binding</keyword>
<dbReference type="InterPro" id="IPR020591">
    <property type="entry name" value="Chromosome_initiator_DnaA-like"/>
</dbReference>
<evidence type="ECO:0000259" key="12">
    <source>
        <dbReference type="SMART" id="SM00382"/>
    </source>
</evidence>
<evidence type="ECO:0000256" key="11">
    <source>
        <dbReference type="RuleBase" id="RU004227"/>
    </source>
</evidence>
<accession>A0ABS3ETM6</accession>
<dbReference type="PANTHER" id="PTHR30050:SF2">
    <property type="entry name" value="CHROMOSOMAL REPLICATION INITIATOR PROTEIN DNAA"/>
    <property type="match status" value="1"/>
</dbReference>
<feature type="binding site" evidence="8">
    <location>
        <position position="183"/>
    </location>
    <ligand>
        <name>ATP</name>
        <dbReference type="ChEBI" id="CHEBI:30616"/>
    </ligand>
</feature>
<evidence type="ECO:0000313" key="14">
    <source>
        <dbReference type="EMBL" id="MBO0329609.1"/>
    </source>
</evidence>
<proteinExistence type="inferred from homology"/>
<feature type="domain" description="Chromosomal replication initiator DnaA C-terminal" evidence="13">
    <location>
        <begin position="383"/>
        <end position="452"/>
    </location>
</feature>
<dbReference type="InterPro" id="IPR027417">
    <property type="entry name" value="P-loop_NTPase"/>
</dbReference>
<dbReference type="NCBIfam" id="TIGR00362">
    <property type="entry name" value="DnaA"/>
    <property type="match status" value="1"/>
</dbReference>
<dbReference type="Pfam" id="PF08299">
    <property type="entry name" value="Bac_DnaA_C"/>
    <property type="match status" value="1"/>
</dbReference>
<evidence type="ECO:0000256" key="2">
    <source>
        <dbReference type="ARBA" id="ARBA00022490"/>
    </source>
</evidence>
<dbReference type="Pfam" id="PF11638">
    <property type="entry name" value="DnaA_N"/>
    <property type="match status" value="1"/>
</dbReference>
<sequence length="474" mass="54072">MSATANSVWKNCLAFIQDNIQPQAFKTWFEPIKPIKLTDKALSIQVPSKFFYEWLEEHYVKLLKVSLTRELGTNAKLIYVIKMENKYGNKEPFTEQIPSSNRTAVGPQELDVPITSKSPELKNPFVIPGIRNIKIESQLNPNYNFDNFLEGDSNRLARSAGMAVANKPGGTSFNPLLVFGGVGLGKTHLAHAIGVEIKDKYPEKTVLYISAEKFTQQYIESVKKNTRNDFIHFYQLIDVLIIDDVQFLSGKSGTQDVFFHIFNHLHQNGKQVILTSDKAPVDMQDIEQRLLSRFKWGLSAELQSPDYETRVSILKNKLYRDGVEMPEEIVDHVAKNIKTNIRELEGAIISLIAQSSFNKREVTLELAQQVVEKFVKNTKREVSIDYIQKVVSDYFEMDVATLQSKTRKRHIVQARQLAMFFAKKFTKASLASIGSQIGKRDHATVLHACKTVDNLAETDKQFRKYIEDLNKKFS</sequence>
<evidence type="ECO:0000313" key="15">
    <source>
        <dbReference type="Proteomes" id="UP000664163"/>
    </source>
</evidence>
<reference evidence="14 15" key="1">
    <citation type="submission" date="2021-03" db="EMBL/GenBank/DDBJ databases">
        <title>Muricauda sp. CAU 1631 isolated from Incheon.</title>
        <authorList>
            <person name="Kim W."/>
        </authorList>
    </citation>
    <scope>NUCLEOTIDE SEQUENCE [LARGE SCALE GENOMIC DNA]</scope>
    <source>
        <strain evidence="14 15">CAU 1631</strain>
    </source>
</reference>
<dbReference type="InterPro" id="IPR038454">
    <property type="entry name" value="DnaA_N_sf"/>
</dbReference>
<dbReference type="SMART" id="SM00760">
    <property type="entry name" value="Bac_DnaA_C"/>
    <property type="match status" value="1"/>
</dbReference>
<feature type="binding site" evidence="8">
    <location>
        <position position="185"/>
    </location>
    <ligand>
        <name>ATP</name>
        <dbReference type="ChEBI" id="CHEBI:30616"/>
    </ligand>
</feature>
<dbReference type="Proteomes" id="UP000664163">
    <property type="component" value="Unassembled WGS sequence"/>
</dbReference>
<dbReference type="InterPro" id="IPR010921">
    <property type="entry name" value="Trp_repressor/repl_initiator"/>
</dbReference>
<evidence type="ECO:0000256" key="8">
    <source>
        <dbReference type="HAMAP-Rule" id="MF_00377"/>
    </source>
</evidence>
<comment type="domain">
    <text evidence="8">Domain I is involved in oligomerization and binding regulators, domain II is flexibile and of varying length in different bacteria, domain III forms the AAA+ region, while domain IV binds dsDNA.</text>
</comment>
<dbReference type="CDD" id="cd06571">
    <property type="entry name" value="Bac_DnaA_C"/>
    <property type="match status" value="1"/>
</dbReference>
<comment type="subcellular location">
    <subcellularLocation>
        <location evidence="8">Cytoplasm</location>
    </subcellularLocation>
</comment>
<dbReference type="PRINTS" id="PR00051">
    <property type="entry name" value="DNAA"/>
</dbReference>
<comment type="function">
    <text evidence="8 10">Plays an essential role in the initiation and regulation of chromosomal replication. ATP-DnaA binds to the origin of replication (oriC) to initiate formation of the DNA replication initiation complex once per cell cycle. Binds the DnaA box (a 9 base pair repeat at the origin) and separates the double-stranded (ds)DNA. Forms a right-handed helical filament on oriC DNA; dsDNA binds to the exterior of the filament while single-stranded (ss)DNA is stabiized in the filament's interior. The ATP-DnaA-oriC complex binds and stabilizes one strand of the AT-rich DNA unwinding element (DUE), permitting loading of DNA polymerase. After initiation quickly degrades to an ADP-DnaA complex that is not apt for DNA replication. Binds acidic phospholipids.</text>
</comment>
<evidence type="ECO:0000256" key="6">
    <source>
        <dbReference type="ARBA" id="ARBA00023121"/>
    </source>
</evidence>
<protein>
    <recommendedName>
        <fullName evidence="8 9">Chromosomal replication initiator protein DnaA</fullName>
    </recommendedName>
</protein>
<keyword evidence="6 8" id="KW-0446">Lipid-binding</keyword>
<feature type="region of interest" description="Domain I, interacts with DnaA modulators" evidence="8">
    <location>
        <begin position="1"/>
        <end position="92"/>
    </location>
</feature>
<feature type="region of interest" description="Domain IV, binds dsDNA" evidence="8">
    <location>
        <begin position="356"/>
        <end position="474"/>
    </location>
</feature>
<dbReference type="InterPro" id="IPR013317">
    <property type="entry name" value="DnaA_dom"/>
</dbReference>
<dbReference type="HAMAP" id="MF_00377">
    <property type="entry name" value="DnaA_bact"/>
    <property type="match status" value="1"/>
</dbReference>
<dbReference type="Gene3D" id="3.40.50.300">
    <property type="entry name" value="P-loop containing nucleotide triphosphate hydrolases"/>
    <property type="match status" value="1"/>
</dbReference>